<feature type="compositionally biased region" description="Basic and acidic residues" evidence="1">
    <location>
        <begin position="591"/>
        <end position="604"/>
    </location>
</feature>
<organism evidence="2">
    <name type="scientific">Oikopleura dioica</name>
    <name type="common">Tunicate</name>
    <dbReference type="NCBI Taxonomy" id="34765"/>
    <lineage>
        <taxon>Eukaryota</taxon>
        <taxon>Metazoa</taxon>
        <taxon>Chordata</taxon>
        <taxon>Tunicata</taxon>
        <taxon>Appendicularia</taxon>
        <taxon>Copelata</taxon>
        <taxon>Oikopleuridae</taxon>
        <taxon>Oikopleura</taxon>
    </lineage>
</organism>
<proteinExistence type="predicted"/>
<evidence type="ECO:0000313" key="3">
    <source>
        <dbReference type="Proteomes" id="UP000001307"/>
    </source>
</evidence>
<protein>
    <recommendedName>
        <fullName evidence="4">Endonuclease/exonuclease/phosphatase domain-containing protein</fullName>
    </recommendedName>
</protein>
<dbReference type="InterPro" id="IPR036691">
    <property type="entry name" value="Endo/exonu/phosph_ase_sf"/>
</dbReference>
<dbReference type="EMBL" id="FN653029">
    <property type="protein sequence ID" value="CBY08216.1"/>
    <property type="molecule type" value="Genomic_DNA"/>
</dbReference>
<dbReference type="InParanoid" id="E4X8E5"/>
<feature type="compositionally biased region" description="Polar residues" evidence="1">
    <location>
        <begin position="618"/>
        <end position="627"/>
    </location>
</feature>
<gene>
    <name evidence="2" type="ORF">GSOID_T00004229001</name>
</gene>
<feature type="region of interest" description="Disordered" evidence="1">
    <location>
        <begin position="591"/>
        <end position="627"/>
    </location>
</feature>
<accession>E4X8E5</accession>
<evidence type="ECO:0008006" key="4">
    <source>
        <dbReference type="Google" id="ProtNLM"/>
    </source>
</evidence>
<evidence type="ECO:0000256" key="1">
    <source>
        <dbReference type="SAM" id="MobiDB-lite"/>
    </source>
</evidence>
<keyword evidence="3" id="KW-1185">Reference proteome</keyword>
<feature type="region of interest" description="Disordered" evidence="1">
    <location>
        <begin position="1"/>
        <end position="20"/>
    </location>
</feature>
<dbReference type="Proteomes" id="UP000001307">
    <property type="component" value="Unassembled WGS sequence"/>
</dbReference>
<dbReference type="SUPFAM" id="SSF56219">
    <property type="entry name" value="DNase I-like"/>
    <property type="match status" value="1"/>
</dbReference>
<evidence type="ECO:0000313" key="2">
    <source>
        <dbReference type="EMBL" id="CBY08216.1"/>
    </source>
</evidence>
<reference evidence="2" key="1">
    <citation type="journal article" date="2010" name="Science">
        <title>Plasticity of animal genome architecture unmasked by rapid evolution of a pelagic tunicate.</title>
        <authorList>
            <person name="Denoeud F."/>
            <person name="Henriet S."/>
            <person name="Mungpakdee S."/>
            <person name="Aury J.M."/>
            <person name="Da Silva C."/>
            <person name="Brinkmann H."/>
            <person name="Mikhaleva J."/>
            <person name="Olsen L.C."/>
            <person name="Jubin C."/>
            <person name="Canestro C."/>
            <person name="Bouquet J.M."/>
            <person name="Danks G."/>
            <person name="Poulain J."/>
            <person name="Campsteijn C."/>
            <person name="Adamski M."/>
            <person name="Cross I."/>
            <person name="Yadetie F."/>
            <person name="Muffato M."/>
            <person name="Louis A."/>
            <person name="Butcher S."/>
            <person name="Tsagkogeorga G."/>
            <person name="Konrad A."/>
            <person name="Singh S."/>
            <person name="Jensen M.F."/>
            <person name="Cong E.H."/>
            <person name="Eikeseth-Otteraa H."/>
            <person name="Noel B."/>
            <person name="Anthouard V."/>
            <person name="Porcel B.M."/>
            <person name="Kachouri-Lafond R."/>
            <person name="Nishino A."/>
            <person name="Ugolini M."/>
            <person name="Chourrout P."/>
            <person name="Nishida H."/>
            <person name="Aasland R."/>
            <person name="Huzurbazar S."/>
            <person name="Westhof E."/>
            <person name="Delsuc F."/>
            <person name="Lehrach H."/>
            <person name="Reinhardt R."/>
            <person name="Weissenbach J."/>
            <person name="Roy S.W."/>
            <person name="Artiguenave F."/>
            <person name="Postlethwait J.H."/>
            <person name="Manak J.R."/>
            <person name="Thompson E.M."/>
            <person name="Jaillon O."/>
            <person name="Du Pasquier L."/>
            <person name="Boudinot P."/>
            <person name="Liberles D.A."/>
            <person name="Volff J.N."/>
            <person name="Philippe H."/>
            <person name="Lenhard B."/>
            <person name="Roest Crollius H."/>
            <person name="Wincker P."/>
            <person name="Chourrout D."/>
        </authorList>
    </citation>
    <scope>NUCLEOTIDE SEQUENCE [LARGE SCALE GENOMIC DNA]</scope>
</reference>
<name>E4X8E5_OIKDI</name>
<dbReference type="AlphaFoldDB" id="E4X8E5"/>
<dbReference type="Gene3D" id="3.60.10.10">
    <property type="entry name" value="Endonuclease/exonuclease/phosphatase"/>
    <property type="match status" value="1"/>
</dbReference>
<sequence>MTPKKRSFADLSPNLVNNESENKRLCGTEMEERERRKFSFSFMDSKTKEGHRINEEGMSPPCKKLRFLKDPLDAPGFTSDEEEEEVSEMTTLGYEPNTLGSEVPTCSPGRALRTMNLNNENEGVILLSSTDSDFNETQNNLEVSEMIVLPVQGKAFYSSHRAIYPLVQPDITNINEIVKEEELPIKGNESMFTAEAKKMLTSKDHFMPSAAIKKLSPFIGQPLTLFDFLISSETKIFELIRKQKSKTKETVEIVDEKTFRAWTDVTTKCSNKIAASLQSVAKRKNIGADSLKRIWLEACHHIASGGLVVLEKIKRSGLEKIANYPADKVLNAQKAQERLETFIGEIKVLHELYNKPRALAELFLLHPSGINFFLPICPSPTIYDVAYSLLKNKVESPKGFCFAYLALETRMRDIGIMFYHGKQEKSVYSVNEDFGKHNFQEMPICGMTKSGKEVSGQYVTIDAQQGITKIFNSMSVKYANLEPPKQSESIVTLRNIKASRELRDLIAAFIRSAAERPKFIENLVKKPVEFGWKKEYNNKIFSSLQSAEQELREPTRQRHPMWSFKASKLVPRQLLMKIPIKKAFDINKYDLEKPSRKQGDRQRNCTEQGRGLKRNRQAELNPSSQVEIDSAPKKRLCASVDKAEDDMGQLLLDLMEYKLADNENREFSKKLKKRVKKLSCETTENNISVCQTICKLMNEINIKEIKPGVRILSANVGKVTDSERLRLLTDSFPDVSIFLISEVYWPREEAQRPTNWPPNFHIATHDQIGTSLDSFSLIMWNKKRLPSLEIMPSVGTFTVLRIPSSTKPLIIAVGYRHNNKNPSKCWYNKTLGKDRYVFADWIEKLVKSYPVSKNRSFITGDFNFEELARTWDDPDLVSKIKKLLREFVNVVTRKTFYRSGIGVSSIDKIYASDPDNTKVKYLRLNEPPFSFDGHTGISFTVNAHEMPDLLEVHQVTKMASRSEIFGNGISMADNNAENNSFERNFLKLQEILEKSSSKSIVIKSKPNRIKFSYSRNTWNLINLCINIKASLPEHVKKGIFARKFFSMINIKINKLKKIDEVNHRNFIGYKVSKNKNTIWDVMNIVTEPPPIEELNYDQHELLKKSSSSAERHNYP</sequence>